<protein>
    <submittedName>
        <fullName evidence="2">Roadblock/LC7 domain-containing protein</fullName>
    </submittedName>
</protein>
<dbReference type="RefSeq" id="WP_344975948.1">
    <property type="nucleotide sequence ID" value="NZ_BAABDD010000034.1"/>
</dbReference>
<comment type="caution">
    <text evidence="2">The sequence shown here is derived from an EMBL/GenBank/DDBJ whole genome shotgun (WGS) entry which is preliminary data.</text>
</comment>
<evidence type="ECO:0000313" key="2">
    <source>
        <dbReference type="EMBL" id="GAA3761954.1"/>
    </source>
</evidence>
<dbReference type="Gene3D" id="3.30.450.30">
    <property type="entry name" value="Dynein light chain 2a, cytoplasmic"/>
    <property type="match status" value="1"/>
</dbReference>
<dbReference type="InterPro" id="IPR053141">
    <property type="entry name" value="Mycobact_SerProt_Inhib_Rv3364c"/>
</dbReference>
<dbReference type="SUPFAM" id="SSF103196">
    <property type="entry name" value="Roadblock/LC7 domain"/>
    <property type="match status" value="1"/>
</dbReference>
<dbReference type="InterPro" id="IPR004942">
    <property type="entry name" value="Roadblock/LAMTOR2_dom"/>
</dbReference>
<dbReference type="Pfam" id="PF03259">
    <property type="entry name" value="Robl_LC7"/>
    <property type="match status" value="1"/>
</dbReference>
<dbReference type="SMART" id="SM00960">
    <property type="entry name" value="Robl_LC7"/>
    <property type="match status" value="1"/>
</dbReference>
<proteinExistence type="predicted"/>
<accession>A0ABP7GDQ3</accession>
<dbReference type="PANTHER" id="PTHR36222">
    <property type="entry name" value="SERINE PROTEASE INHIBITOR RV3364C"/>
    <property type="match status" value="1"/>
</dbReference>
<dbReference type="Proteomes" id="UP001500908">
    <property type="component" value="Unassembled WGS sequence"/>
</dbReference>
<reference evidence="3" key="1">
    <citation type="journal article" date="2019" name="Int. J. Syst. Evol. Microbiol.">
        <title>The Global Catalogue of Microorganisms (GCM) 10K type strain sequencing project: providing services to taxonomists for standard genome sequencing and annotation.</title>
        <authorList>
            <consortium name="The Broad Institute Genomics Platform"/>
            <consortium name="The Broad Institute Genome Sequencing Center for Infectious Disease"/>
            <person name="Wu L."/>
            <person name="Ma J."/>
        </authorList>
    </citation>
    <scope>NUCLEOTIDE SEQUENCE [LARGE SCALE GENOMIC DNA]</scope>
    <source>
        <strain evidence="3">JCM 17137</strain>
    </source>
</reference>
<gene>
    <name evidence="2" type="ORF">GCM10022402_44460</name>
</gene>
<keyword evidence="3" id="KW-1185">Reference proteome</keyword>
<organism evidence="2 3">
    <name type="scientific">Salinactinospora qingdaonensis</name>
    <dbReference type="NCBI Taxonomy" id="702744"/>
    <lineage>
        <taxon>Bacteria</taxon>
        <taxon>Bacillati</taxon>
        <taxon>Actinomycetota</taxon>
        <taxon>Actinomycetes</taxon>
        <taxon>Streptosporangiales</taxon>
        <taxon>Nocardiopsidaceae</taxon>
        <taxon>Salinactinospora</taxon>
    </lineage>
</organism>
<feature type="domain" description="Roadblock/LAMTOR2" evidence="1">
    <location>
        <begin position="14"/>
        <end position="104"/>
    </location>
</feature>
<evidence type="ECO:0000259" key="1">
    <source>
        <dbReference type="SMART" id="SM00960"/>
    </source>
</evidence>
<sequence length="149" mass="15228">MTTSSAAVESEELAWLVSNFVGGVSGVEHAVVVSSDGLLLTGSHGFAREAAERLSAIVSGLHSLAAGAARLFGKGGCEQVIVRMGGGHLVVMGISDGSHLAVLAGVQADLKVVAYQMMRLVEDAGHALTPQVREHLRQRTEAGGSGAGR</sequence>
<evidence type="ECO:0000313" key="3">
    <source>
        <dbReference type="Proteomes" id="UP001500908"/>
    </source>
</evidence>
<dbReference type="PANTHER" id="PTHR36222:SF1">
    <property type="entry name" value="SERINE PROTEASE INHIBITOR RV3364C"/>
    <property type="match status" value="1"/>
</dbReference>
<dbReference type="EMBL" id="BAABDD010000034">
    <property type="protein sequence ID" value="GAA3761954.1"/>
    <property type="molecule type" value="Genomic_DNA"/>
</dbReference>
<name>A0ABP7GDQ3_9ACTN</name>